<evidence type="ECO:0000313" key="4">
    <source>
        <dbReference type="EMBL" id="CAF4397515.1"/>
    </source>
</evidence>
<keyword evidence="5" id="KW-1185">Reference proteome</keyword>
<dbReference type="AlphaFoldDB" id="A0A815VWN6"/>
<dbReference type="Proteomes" id="UP000663829">
    <property type="component" value="Unassembled WGS sequence"/>
</dbReference>
<evidence type="ECO:0000313" key="2">
    <source>
        <dbReference type="EMBL" id="CAF1537567.1"/>
    </source>
</evidence>
<evidence type="ECO:0000313" key="1">
    <source>
        <dbReference type="EMBL" id="CAF1407519.1"/>
    </source>
</evidence>
<dbReference type="EMBL" id="CAJOBA010048444">
    <property type="protein sequence ID" value="CAF4212612.1"/>
    <property type="molecule type" value="Genomic_DNA"/>
</dbReference>
<dbReference type="Proteomes" id="UP000677228">
    <property type="component" value="Unassembled WGS sequence"/>
</dbReference>
<dbReference type="Proteomes" id="UP000682733">
    <property type="component" value="Unassembled WGS sequence"/>
</dbReference>
<name>A0A815VWN6_9BILA</name>
<sequence length="158" mass="17524">LYLVLITSKQDQLKQAQPLKPFIPSETGNKSHLAFTLCTKRNDNTYIPHLETTVISDTMTKESPLRPTHFTGMNDIILGTVGRIHRTTNEDLIPCEFLCKISDLDAHEITCRQNLMPAVQVHSDADETFPTQVNNFFPASHSSSADITAAMVGAINTL</sequence>
<dbReference type="EMBL" id="CAJNOQ010025466">
    <property type="protein sequence ID" value="CAF1537567.1"/>
    <property type="molecule type" value="Genomic_DNA"/>
</dbReference>
<evidence type="ECO:0000313" key="3">
    <source>
        <dbReference type="EMBL" id="CAF4212612.1"/>
    </source>
</evidence>
<reference evidence="2" key="1">
    <citation type="submission" date="2021-02" db="EMBL/GenBank/DDBJ databases">
        <authorList>
            <person name="Nowell W R."/>
        </authorList>
    </citation>
    <scope>NUCLEOTIDE SEQUENCE</scope>
</reference>
<proteinExistence type="predicted"/>
<feature type="non-terminal residue" evidence="2">
    <location>
        <position position="1"/>
    </location>
</feature>
<accession>A0A815VWN6</accession>
<protein>
    <submittedName>
        <fullName evidence="2">Uncharacterized protein</fullName>
    </submittedName>
</protein>
<evidence type="ECO:0000313" key="5">
    <source>
        <dbReference type="Proteomes" id="UP000663829"/>
    </source>
</evidence>
<dbReference type="EMBL" id="CAJNOK010026712">
    <property type="protein sequence ID" value="CAF1407519.1"/>
    <property type="molecule type" value="Genomic_DNA"/>
</dbReference>
<dbReference type="Proteomes" id="UP000681722">
    <property type="component" value="Unassembled WGS sequence"/>
</dbReference>
<comment type="caution">
    <text evidence="2">The sequence shown here is derived from an EMBL/GenBank/DDBJ whole genome shotgun (WGS) entry which is preliminary data.</text>
</comment>
<organism evidence="2 5">
    <name type="scientific">Didymodactylos carnosus</name>
    <dbReference type="NCBI Taxonomy" id="1234261"/>
    <lineage>
        <taxon>Eukaryota</taxon>
        <taxon>Metazoa</taxon>
        <taxon>Spiralia</taxon>
        <taxon>Gnathifera</taxon>
        <taxon>Rotifera</taxon>
        <taxon>Eurotatoria</taxon>
        <taxon>Bdelloidea</taxon>
        <taxon>Philodinida</taxon>
        <taxon>Philodinidae</taxon>
        <taxon>Didymodactylos</taxon>
    </lineage>
</organism>
<gene>
    <name evidence="2" type="ORF">GPM918_LOCUS38430</name>
    <name evidence="1" type="ORF">OVA965_LOCUS33254</name>
    <name evidence="4" type="ORF">SRO942_LOCUS39253</name>
    <name evidence="3" type="ORF">TMI583_LOCUS34131</name>
</gene>
<dbReference type="EMBL" id="CAJOBC010091082">
    <property type="protein sequence ID" value="CAF4397515.1"/>
    <property type="molecule type" value="Genomic_DNA"/>
</dbReference>